<organism evidence="3 4">
    <name type="scientific">Argiope bruennichi</name>
    <name type="common">Wasp spider</name>
    <name type="synonym">Aranea bruennichi</name>
    <dbReference type="NCBI Taxonomy" id="94029"/>
    <lineage>
        <taxon>Eukaryota</taxon>
        <taxon>Metazoa</taxon>
        <taxon>Ecdysozoa</taxon>
        <taxon>Arthropoda</taxon>
        <taxon>Chelicerata</taxon>
        <taxon>Arachnida</taxon>
        <taxon>Araneae</taxon>
        <taxon>Araneomorphae</taxon>
        <taxon>Entelegynae</taxon>
        <taxon>Araneoidea</taxon>
        <taxon>Araneidae</taxon>
        <taxon>Argiope</taxon>
    </lineage>
</organism>
<comment type="subcellular location">
    <subcellularLocation>
        <location evidence="1">Nucleus</location>
    </subcellularLocation>
</comment>
<dbReference type="GO" id="GO:0016787">
    <property type="term" value="F:hydrolase activity"/>
    <property type="evidence" value="ECO:0007669"/>
    <property type="project" value="UniProtKB-KW"/>
</dbReference>
<accession>A0A8T0FAF1</accession>
<reference evidence="3" key="2">
    <citation type="submission" date="2020-06" db="EMBL/GenBank/DDBJ databases">
        <authorList>
            <person name="Sheffer M."/>
        </authorList>
    </citation>
    <scope>NUCLEOTIDE SEQUENCE</scope>
</reference>
<keyword evidence="1" id="KW-0804">Transcription</keyword>
<evidence type="ECO:0000313" key="3">
    <source>
        <dbReference type="EMBL" id="KAF8786419.1"/>
    </source>
</evidence>
<evidence type="ECO:0000256" key="1">
    <source>
        <dbReference type="RuleBase" id="RU363048"/>
    </source>
</evidence>
<dbReference type="GO" id="GO:0006325">
    <property type="term" value="P:chromatin organization"/>
    <property type="evidence" value="ECO:0007669"/>
    <property type="project" value="UniProtKB-KW"/>
</dbReference>
<dbReference type="InterPro" id="IPR027238">
    <property type="entry name" value="RuvB-like"/>
</dbReference>
<dbReference type="AlphaFoldDB" id="A0A8T0FAF1"/>
<gene>
    <name evidence="3" type="ORF">HNY73_008139</name>
</gene>
<proteinExistence type="inferred from homology"/>
<keyword evidence="1" id="KW-0156">Chromatin regulator</keyword>
<dbReference type="Proteomes" id="UP000807504">
    <property type="component" value="Unassembled WGS sequence"/>
</dbReference>
<dbReference type="GO" id="GO:0005524">
    <property type="term" value="F:ATP binding"/>
    <property type="evidence" value="ECO:0007669"/>
    <property type="project" value="UniProtKB-KW"/>
</dbReference>
<sequence length="66" mass="7491">MFAETAAKVQEVRDVTRIERIGAHSHIRGLGLDDTLDPRAVSQGMVGQVAARRWAWDYLEILKKEK</sequence>
<dbReference type="InterPro" id="IPR027417">
    <property type="entry name" value="P-loop_NTPase"/>
</dbReference>
<dbReference type="GO" id="GO:0006281">
    <property type="term" value="P:DNA repair"/>
    <property type="evidence" value="ECO:0007669"/>
    <property type="project" value="UniProtKB-KW"/>
</dbReference>
<dbReference type="Gene3D" id="3.40.50.300">
    <property type="entry name" value="P-loop containing nucleotide triphosphate hydrolases"/>
    <property type="match status" value="1"/>
</dbReference>
<reference evidence="3" key="1">
    <citation type="journal article" date="2020" name="bioRxiv">
        <title>Chromosome-level reference genome of the European wasp spider Argiope bruennichi: a resource for studies on range expansion and evolutionary adaptation.</title>
        <authorList>
            <person name="Sheffer M.M."/>
            <person name="Hoppe A."/>
            <person name="Krehenwinkel H."/>
            <person name="Uhl G."/>
            <person name="Kuss A.W."/>
            <person name="Jensen L."/>
            <person name="Jensen C."/>
            <person name="Gillespie R.G."/>
            <person name="Hoff K.J."/>
            <person name="Prost S."/>
        </authorList>
    </citation>
    <scope>NUCLEOTIDE SEQUENCE</scope>
</reference>
<keyword evidence="1" id="KW-0347">Helicase</keyword>
<protein>
    <recommendedName>
        <fullName evidence="1">RuvB-like helicase</fullName>
        <ecNumber evidence="1">3.6.4.12</ecNumber>
    </recommendedName>
</protein>
<keyword evidence="1" id="KW-0227">DNA damage</keyword>
<comment type="similarity">
    <text evidence="1">Belongs to the RuvB family.</text>
</comment>
<feature type="domain" description="TIP49 P-loop" evidence="2">
    <location>
        <begin position="20"/>
        <end position="65"/>
    </location>
</feature>
<keyword evidence="1" id="KW-0067">ATP-binding</keyword>
<keyword evidence="1" id="KW-0805">Transcription regulation</keyword>
<keyword evidence="1" id="KW-0378">Hydrolase</keyword>
<comment type="caution">
    <text evidence="3">The sequence shown here is derived from an EMBL/GenBank/DDBJ whole genome shotgun (WGS) entry which is preliminary data.</text>
</comment>
<keyword evidence="4" id="KW-1185">Reference proteome</keyword>
<dbReference type="EMBL" id="JABXBU010000015">
    <property type="protein sequence ID" value="KAF8786419.1"/>
    <property type="molecule type" value="Genomic_DNA"/>
</dbReference>
<dbReference type="PANTHER" id="PTHR11093">
    <property type="entry name" value="RUVB-RELATED REPTIN AND PONTIN"/>
    <property type="match status" value="1"/>
</dbReference>
<dbReference type="InterPro" id="IPR010339">
    <property type="entry name" value="TIP49_P-loop"/>
</dbReference>
<keyword evidence="1" id="KW-0547">Nucleotide-binding</keyword>
<comment type="function">
    <text evidence="1">Proposed core component of the chromatin remodeling Ino80 complex which is involved in transcriptional regulation, DNA replication and probably DNA repair.</text>
</comment>
<dbReference type="GO" id="GO:0003678">
    <property type="term" value="F:DNA helicase activity"/>
    <property type="evidence" value="ECO:0007669"/>
    <property type="project" value="UniProtKB-EC"/>
</dbReference>
<dbReference type="Pfam" id="PF06068">
    <property type="entry name" value="TIP49"/>
    <property type="match status" value="1"/>
</dbReference>
<name>A0A8T0FAF1_ARGBR</name>
<keyword evidence="1" id="KW-0539">Nucleus</keyword>
<evidence type="ECO:0000313" key="4">
    <source>
        <dbReference type="Proteomes" id="UP000807504"/>
    </source>
</evidence>
<comment type="catalytic activity">
    <reaction evidence="1">
        <text>ATP + H2O = ADP + phosphate + H(+)</text>
        <dbReference type="Rhea" id="RHEA:13065"/>
        <dbReference type="ChEBI" id="CHEBI:15377"/>
        <dbReference type="ChEBI" id="CHEBI:15378"/>
        <dbReference type="ChEBI" id="CHEBI:30616"/>
        <dbReference type="ChEBI" id="CHEBI:43474"/>
        <dbReference type="ChEBI" id="CHEBI:456216"/>
        <dbReference type="EC" id="3.6.4.12"/>
    </reaction>
</comment>
<dbReference type="EC" id="3.6.4.12" evidence="1"/>
<keyword evidence="1" id="KW-0234">DNA repair</keyword>
<dbReference type="GO" id="GO:0005634">
    <property type="term" value="C:nucleus"/>
    <property type="evidence" value="ECO:0007669"/>
    <property type="project" value="UniProtKB-SubCell"/>
</dbReference>
<evidence type="ECO:0000259" key="2">
    <source>
        <dbReference type="Pfam" id="PF06068"/>
    </source>
</evidence>